<accession>A0AAE4FF63</accession>
<dbReference type="InterPro" id="IPR010982">
    <property type="entry name" value="Lambda_DNA-bd_dom_sf"/>
</dbReference>
<dbReference type="Pfam" id="PF01381">
    <property type="entry name" value="HTH_3"/>
    <property type="match status" value="1"/>
</dbReference>
<dbReference type="SMART" id="SM00530">
    <property type="entry name" value="HTH_XRE"/>
    <property type="match status" value="1"/>
</dbReference>
<dbReference type="SUPFAM" id="SSF47413">
    <property type="entry name" value="lambda repressor-like DNA-binding domains"/>
    <property type="match status" value="1"/>
</dbReference>
<dbReference type="CDD" id="cd00093">
    <property type="entry name" value="HTH_XRE"/>
    <property type="match status" value="1"/>
</dbReference>
<evidence type="ECO:0000313" key="3">
    <source>
        <dbReference type="Proteomes" id="UP001182247"/>
    </source>
</evidence>
<proteinExistence type="predicted"/>
<protein>
    <submittedName>
        <fullName evidence="2">Helix-turn-helix transcriptional regulator</fullName>
    </submittedName>
</protein>
<comment type="caution">
    <text evidence="2">The sequence shown here is derived from an EMBL/GenBank/DDBJ whole genome shotgun (WGS) entry which is preliminary data.</text>
</comment>
<dbReference type="RefSeq" id="WP_061057370.1">
    <property type="nucleotide sequence ID" value="NZ_CP126137.1"/>
</dbReference>
<dbReference type="InterPro" id="IPR001387">
    <property type="entry name" value="Cro/C1-type_HTH"/>
</dbReference>
<evidence type="ECO:0000259" key="1">
    <source>
        <dbReference type="PROSITE" id="PS50943"/>
    </source>
</evidence>
<organism evidence="2 3">
    <name type="scientific">Morganella morganii</name>
    <name type="common">Proteus morganii</name>
    <dbReference type="NCBI Taxonomy" id="582"/>
    <lineage>
        <taxon>Bacteria</taxon>
        <taxon>Pseudomonadati</taxon>
        <taxon>Pseudomonadota</taxon>
        <taxon>Gammaproteobacteria</taxon>
        <taxon>Enterobacterales</taxon>
        <taxon>Morganellaceae</taxon>
        <taxon>Morganella</taxon>
    </lineage>
</organism>
<dbReference type="PROSITE" id="PS50943">
    <property type="entry name" value="HTH_CROC1"/>
    <property type="match status" value="1"/>
</dbReference>
<dbReference type="Gene3D" id="1.10.260.40">
    <property type="entry name" value="lambda repressor-like DNA-binding domains"/>
    <property type="match status" value="1"/>
</dbReference>
<dbReference type="AlphaFoldDB" id="A0AAE4FF63"/>
<dbReference type="GO" id="GO:0003677">
    <property type="term" value="F:DNA binding"/>
    <property type="evidence" value="ECO:0007669"/>
    <property type="project" value="InterPro"/>
</dbReference>
<evidence type="ECO:0000313" key="2">
    <source>
        <dbReference type="EMBL" id="MDS0898851.1"/>
    </source>
</evidence>
<sequence length="69" mass="8028">MQITPLRKIRLEKQLTIAEVAAAINYDVGNLSRLERGTQAASLEIAEKLVKFYEQKITEMQILYPQRYM</sequence>
<gene>
    <name evidence="2" type="ORF">OSC06_12790</name>
</gene>
<feature type="domain" description="HTH cro/C1-type" evidence="1">
    <location>
        <begin position="6"/>
        <end position="60"/>
    </location>
</feature>
<dbReference type="EMBL" id="JAPKIY010000019">
    <property type="protein sequence ID" value="MDS0898851.1"/>
    <property type="molecule type" value="Genomic_DNA"/>
</dbReference>
<dbReference type="Proteomes" id="UP001182247">
    <property type="component" value="Unassembled WGS sequence"/>
</dbReference>
<reference evidence="2" key="1">
    <citation type="submission" date="2023-02" db="EMBL/GenBank/DDBJ databases">
        <title>Detection, antimicrobial susceptibility and genomic characterization of NDM-producing species of Morganellaceae, Yersiniaceae, and Enterobacteriaceae other than Klebsiella.</title>
        <authorList>
            <person name="Camargo C.H."/>
            <person name="Sacchi C.T."/>
            <person name="Campos K.R."/>
        </authorList>
    </citation>
    <scope>NUCLEOTIDE SEQUENCE</scope>
    <source>
        <strain evidence="2">1189_21</strain>
    </source>
</reference>
<name>A0AAE4FF63_MORMO</name>